<comment type="catalytic activity">
    <reaction evidence="16 17">
        <text>L-seryl-[protein] + ATP = O-phospho-L-seryl-[protein] + ADP + H(+)</text>
        <dbReference type="Rhea" id="RHEA:17989"/>
        <dbReference type="Rhea" id="RHEA-COMP:9863"/>
        <dbReference type="Rhea" id="RHEA-COMP:11604"/>
        <dbReference type="ChEBI" id="CHEBI:15378"/>
        <dbReference type="ChEBI" id="CHEBI:29999"/>
        <dbReference type="ChEBI" id="CHEBI:30616"/>
        <dbReference type="ChEBI" id="CHEBI:83421"/>
        <dbReference type="ChEBI" id="CHEBI:456216"/>
        <dbReference type="EC" id="2.7.11.1"/>
    </reaction>
</comment>
<evidence type="ECO:0000256" key="3">
    <source>
        <dbReference type="ARBA" id="ARBA00022536"/>
    </source>
</evidence>
<dbReference type="InterPro" id="IPR036426">
    <property type="entry name" value="Bulb-type_lectin_dom_sf"/>
</dbReference>
<evidence type="ECO:0000256" key="20">
    <source>
        <dbReference type="SAM" id="SignalP"/>
    </source>
</evidence>
<evidence type="ECO:0000256" key="11">
    <source>
        <dbReference type="ARBA" id="ARBA00023136"/>
    </source>
</evidence>
<dbReference type="CDD" id="cd01098">
    <property type="entry name" value="PAN_AP_plant"/>
    <property type="match status" value="1"/>
</dbReference>
<keyword evidence="13" id="KW-0675">Receptor</keyword>
<dbReference type="SUPFAM" id="SSF56112">
    <property type="entry name" value="Protein kinase-like (PK-like)"/>
    <property type="match status" value="1"/>
</dbReference>
<dbReference type="Gene3D" id="2.90.10.10">
    <property type="entry name" value="Bulb-type lectin domain"/>
    <property type="match status" value="2"/>
</dbReference>
<comment type="caution">
    <text evidence="23">The sequence shown here is derived from an EMBL/GenBank/DDBJ whole genome shotgun (WGS) entry which is preliminary data.</text>
</comment>
<keyword evidence="11 19" id="KW-0472">Membrane</keyword>
<dbReference type="CDD" id="cd14066">
    <property type="entry name" value="STKc_IRAK"/>
    <property type="match status" value="1"/>
</dbReference>
<keyword evidence="7 17" id="KW-0547">Nucleotide-binding</keyword>
<evidence type="ECO:0000256" key="12">
    <source>
        <dbReference type="ARBA" id="ARBA00023157"/>
    </source>
</evidence>
<evidence type="ECO:0000259" key="21">
    <source>
        <dbReference type="PROSITE" id="PS50011"/>
    </source>
</evidence>
<dbReference type="PROSITE" id="PS00108">
    <property type="entry name" value="PROTEIN_KINASE_ST"/>
    <property type="match status" value="1"/>
</dbReference>
<comment type="catalytic activity">
    <reaction evidence="15 17">
        <text>L-threonyl-[protein] + ATP = O-phospho-L-threonyl-[protein] + ADP + H(+)</text>
        <dbReference type="Rhea" id="RHEA:46608"/>
        <dbReference type="Rhea" id="RHEA-COMP:11060"/>
        <dbReference type="Rhea" id="RHEA-COMP:11605"/>
        <dbReference type="ChEBI" id="CHEBI:15378"/>
        <dbReference type="ChEBI" id="CHEBI:30013"/>
        <dbReference type="ChEBI" id="CHEBI:30616"/>
        <dbReference type="ChEBI" id="CHEBI:61977"/>
        <dbReference type="ChEBI" id="CHEBI:456216"/>
        <dbReference type="EC" id="2.7.11.1"/>
    </reaction>
</comment>
<name>A0A2U1NDS9_ARTAN</name>
<evidence type="ECO:0000256" key="8">
    <source>
        <dbReference type="ARBA" id="ARBA00022777"/>
    </source>
</evidence>
<keyword evidence="6 20" id="KW-0732">Signal</keyword>
<dbReference type="InterPro" id="IPR000858">
    <property type="entry name" value="S_locus_glycoprot_dom"/>
</dbReference>
<dbReference type="EC" id="2.7.11.1" evidence="17"/>
<dbReference type="InterPro" id="IPR008271">
    <property type="entry name" value="Ser/Thr_kinase_AS"/>
</dbReference>
<keyword evidence="4 17" id="KW-0808">Transferase</keyword>
<evidence type="ECO:0000256" key="5">
    <source>
        <dbReference type="ARBA" id="ARBA00022692"/>
    </source>
</evidence>
<accession>A0A2U1NDS9</accession>
<dbReference type="Gene3D" id="1.10.510.10">
    <property type="entry name" value="Transferase(Phosphotransferase) domain 1"/>
    <property type="match status" value="1"/>
</dbReference>
<evidence type="ECO:0000313" key="23">
    <source>
        <dbReference type="EMBL" id="PWA71643.1"/>
    </source>
</evidence>
<dbReference type="PIRSF" id="PIRSF000641">
    <property type="entry name" value="SRK"/>
    <property type="match status" value="1"/>
</dbReference>
<dbReference type="Pfam" id="PF01453">
    <property type="entry name" value="B_lectin"/>
    <property type="match status" value="1"/>
</dbReference>
<dbReference type="InterPro" id="IPR001480">
    <property type="entry name" value="Bulb-type_lectin_dom"/>
</dbReference>
<keyword evidence="14" id="KW-0325">Glycoprotein</keyword>
<feature type="signal peptide" evidence="20">
    <location>
        <begin position="1"/>
        <end position="16"/>
    </location>
</feature>
<evidence type="ECO:0000256" key="10">
    <source>
        <dbReference type="ARBA" id="ARBA00022989"/>
    </source>
</evidence>
<keyword evidence="2 17" id="KW-0723">Serine/threonine-protein kinase</keyword>
<keyword evidence="12" id="KW-1015">Disulfide bond</keyword>
<dbReference type="InterPro" id="IPR011009">
    <property type="entry name" value="Kinase-like_dom_sf"/>
</dbReference>
<proteinExistence type="inferred from homology"/>
<keyword evidence="24" id="KW-1185">Reference proteome</keyword>
<dbReference type="PROSITE" id="PS50927">
    <property type="entry name" value="BULB_LECTIN"/>
    <property type="match status" value="1"/>
</dbReference>
<feature type="binding site" evidence="18">
    <location>
        <position position="550"/>
    </location>
    <ligand>
        <name>ATP</name>
        <dbReference type="ChEBI" id="CHEBI:30616"/>
    </ligand>
</feature>
<dbReference type="SUPFAM" id="SSF51110">
    <property type="entry name" value="alpha-D-mannose-specific plant lectins"/>
    <property type="match status" value="1"/>
</dbReference>
<dbReference type="InterPro" id="IPR017441">
    <property type="entry name" value="Protein_kinase_ATP_BS"/>
</dbReference>
<dbReference type="EMBL" id="PKPP01003046">
    <property type="protein sequence ID" value="PWA71643.1"/>
    <property type="molecule type" value="Genomic_DNA"/>
</dbReference>
<dbReference type="STRING" id="35608.A0A2U1NDS9"/>
<evidence type="ECO:0000256" key="1">
    <source>
        <dbReference type="ARBA" id="ARBA00004479"/>
    </source>
</evidence>
<evidence type="ECO:0000256" key="9">
    <source>
        <dbReference type="ARBA" id="ARBA00022840"/>
    </source>
</evidence>
<reference evidence="23 24" key="1">
    <citation type="journal article" date="2018" name="Mol. Plant">
        <title>The genome of Artemisia annua provides insight into the evolution of Asteraceae family and artemisinin biosynthesis.</title>
        <authorList>
            <person name="Shen Q."/>
            <person name="Zhang L."/>
            <person name="Liao Z."/>
            <person name="Wang S."/>
            <person name="Yan T."/>
            <person name="Shi P."/>
            <person name="Liu M."/>
            <person name="Fu X."/>
            <person name="Pan Q."/>
            <person name="Wang Y."/>
            <person name="Lv Z."/>
            <person name="Lu X."/>
            <person name="Zhang F."/>
            <person name="Jiang W."/>
            <person name="Ma Y."/>
            <person name="Chen M."/>
            <person name="Hao X."/>
            <person name="Li L."/>
            <person name="Tang Y."/>
            <person name="Lv G."/>
            <person name="Zhou Y."/>
            <person name="Sun X."/>
            <person name="Brodelius P.E."/>
            <person name="Rose J.K.C."/>
            <person name="Tang K."/>
        </authorList>
    </citation>
    <scope>NUCLEOTIDE SEQUENCE [LARGE SCALE GENOMIC DNA]</scope>
    <source>
        <strain evidence="24">cv. Huhao1</strain>
        <tissue evidence="23">Leaf</tissue>
    </source>
</reference>
<dbReference type="PROSITE" id="PS50011">
    <property type="entry name" value="PROTEIN_KINASE_DOM"/>
    <property type="match status" value="1"/>
</dbReference>
<feature type="transmembrane region" description="Helical" evidence="19">
    <location>
        <begin position="404"/>
        <end position="423"/>
    </location>
</feature>
<dbReference type="SMART" id="SM00220">
    <property type="entry name" value="S_TKc"/>
    <property type="match status" value="1"/>
</dbReference>
<dbReference type="OrthoDB" id="619632at2759"/>
<evidence type="ECO:0000256" key="16">
    <source>
        <dbReference type="ARBA" id="ARBA00048679"/>
    </source>
</evidence>
<keyword evidence="10 19" id="KW-1133">Transmembrane helix</keyword>
<dbReference type="Pfam" id="PF00954">
    <property type="entry name" value="S_locus_glycop"/>
    <property type="match status" value="1"/>
</dbReference>
<feature type="chain" id="PRO_5015780261" description="Receptor-like serine/threonine-protein kinase" evidence="20">
    <location>
        <begin position="17"/>
        <end position="811"/>
    </location>
</feature>
<keyword evidence="3" id="KW-0245">EGF-like domain</keyword>
<evidence type="ECO:0000256" key="19">
    <source>
        <dbReference type="SAM" id="Phobius"/>
    </source>
</evidence>
<dbReference type="AlphaFoldDB" id="A0A2U1NDS9"/>
<evidence type="ECO:0000256" key="7">
    <source>
        <dbReference type="ARBA" id="ARBA00022741"/>
    </source>
</evidence>
<gene>
    <name evidence="23" type="ORF">CTI12_AA280410</name>
</gene>
<feature type="domain" description="Bulb-type lectin" evidence="22">
    <location>
        <begin position="23"/>
        <end position="156"/>
    </location>
</feature>
<evidence type="ECO:0000313" key="24">
    <source>
        <dbReference type="Proteomes" id="UP000245207"/>
    </source>
</evidence>
<dbReference type="InterPro" id="IPR000719">
    <property type="entry name" value="Prot_kinase_dom"/>
</dbReference>
<dbReference type="CDD" id="cd00028">
    <property type="entry name" value="B_lectin"/>
    <property type="match status" value="1"/>
</dbReference>
<dbReference type="SMART" id="SM00108">
    <property type="entry name" value="B_lectin"/>
    <property type="match status" value="1"/>
</dbReference>
<evidence type="ECO:0000256" key="18">
    <source>
        <dbReference type="PROSITE-ProRule" id="PRU10141"/>
    </source>
</evidence>
<keyword evidence="5 19" id="KW-0812">Transmembrane</keyword>
<dbReference type="PROSITE" id="PS00107">
    <property type="entry name" value="PROTEIN_KINASE_ATP"/>
    <property type="match status" value="1"/>
</dbReference>
<evidence type="ECO:0000256" key="6">
    <source>
        <dbReference type="ARBA" id="ARBA00022729"/>
    </source>
</evidence>
<dbReference type="GO" id="GO:0048544">
    <property type="term" value="P:recognition of pollen"/>
    <property type="evidence" value="ECO:0007669"/>
    <property type="project" value="InterPro"/>
</dbReference>
<dbReference type="Proteomes" id="UP000245207">
    <property type="component" value="Unassembled WGS sequence"/>
</dbReference>
<feature type="domain" description="Protein kinase" evidence="21">
    <location>
        <begin position="522"/>
        <end position="804"/>
    </location>
</feature>
<dbReference type="Pfam" id="PF00069">
    <property type="entry name" value="Pkinase"/>
    <property type="match status" value="1"/>
</dbReference>
<evidence type="ECO:0000256" key="13">
    <source>
        <dbReference type="ARBA" id="ARBA00023170"/>
    </source>
</evidence>
<protein>
    <recommendedName>
        <fullName evidence="17">Receptor-like serine/threonine-protein kinase</fullName>
        <ecNumber evidence="17">2.7.11.1</ecNumber>
    </recommendedName>
</protein>
<dbReference type="Gene3D" id="3.30.200.20">
    <property type="entry name" value="Phosphorylase Kinase, domain 1"/>
    <property type="match status" value="1"/>
</dbReference>
<evidence type="ECO:0000256" key="2">
    <source>
        <dbReference type="ARBA" id="ARBA00022527"/>
    </source>
</evidence>
<dbReference type="GO" id="GO:0106310">
    <property type="term" value="F:protein serine kinase activity"/>
    <property type="evidence" value="ECO:0007669"/>
    <property type="project" value="RHEA"/>
</dbReference>
<organism evidence="23 24">
    <name type="scientific">Artemisia annua</name>
    <name type="common">Sweet wormwood</name>
    <dbReference type="NCBI Taxonomy" id="35608"/>
    <lineage>
        <taxon>Eukaryota</taxon>
        <taxon>Viridiplantae</taxon>
        <taxon>Streptophyta</taxon>
        <taxon>Embryophyta</taxon>
        <taxon>Tracheophyta</taxon>
        <taxon>Spermatophyta</taxon>
        <taxon>Magnoliopsida</taxon>
        <taxon>eudicotyledons</taxon>
        <taxon>Gunneridae</taxon>
        <taxon>Pentapetalae</taxon>
        <taxon>asterids</taxon>
        <taxon>campanulids</taxon>
        <taxon>Asterales</taxon>
        <taxon>Asteraceae</taxon>
        <taxon>Asteroideae</taxon>
        <taxon>Anthemideae</taxon>
        <taxon>Artemisiinae</taxon>
        <taxon>Artemisia</taxon>
    </lineage>
</organism>
<sequence length="811" mass="91547">MNRFIHLLVLASLVLCQILSLLSLSSSTPLALKLDSSLYVDKKGDFLISPNNVFTAGFYSVGKNAYCFSIWFTKPLFNGDQTVVWMANRDTPVNGKRSKLSLSKTGNLVLQDADQDLPIWTTRTRDVTGSAELKLNNSGNLYLQSKNEQILWQSFGSPTDTLLTNQPLTTGTMLVSSRSRTNFSSGFYKFIFDNDNVLRLVYSGPKVTGVYWPNPELRAWDAGRSTYGFGRTATIDRFGRFIATDGLFFNTTDDGSQPIRRLTMDFDGNLRVYSLDESKQIWEVTWQAMAQTCKIHGSCGENSTCSNEPNFGRKCTCLPYHKMINRTDWSYGCEPEFESSLCGTGGDDDFLKLPHFDFYGYDSLYLPNTTLDVCKQECKNMCDCKGFQYKFDKEKAIFLCYPKFLLLNGFGSVSFIGTFYLRVPASTLSSHTNKSIQKVRETKLNCFGSPRMVQLERIYDKKKEIGSIKLLLLFTYVFGALEIICIIYFFYKTRSTKKFKGYLQAATGFERFTYSDLKRASQNFETEIGRGGGAVVYKGVLSDNRLVAIKRLQEANSNQGEAEFLAEVSTLGRLNHMNLIDILGYCAEGKHRILVYEYMENGSLAENLNSNELDWDKRFEVAIGTAKGLAYLHEECLEWVLHCDIKPHNILLDHDYLPKVADFGLSKFLDRDGRGNSEFRQARGTRGYMAPEWFFISVPITSKVDVYSYGVVMLEMITGRSPQGGDQSGGGYERPMVRWVREKAGVVGDGYGGKDNWIDEIVDSAVKGEYDKVRMGNLIKVALQCAEEHLDARPTMSQVVDMLLHGDDGRS</sequence>
<dbReference type="FunFam" id="1.10.510.10:FF:000537">
    <property type="entry name" value="Putative receptor-like protein kinase"/>
    <property type="match status" value="1"/>
</dbReference>
<keyword evidence="8 17" id="KW-0418">Kinase</keyword>
<comment type="similarity">
    <text evidence="17">Belongs to the protein kinase superfamily. Ser/Thr protein kinase family.</text>
</comment>
<dbReference type="PANTHER" id="PTHR47974:SF3">
    <property type="entry name" value="RECEPTOR-LIKE SERINE_THREONINE-PROTEIN KINASE"/>
    <property type="match status" value="1"/>
</dbReference>
<evidence type="ECO:0000259" key="22">
    <source>
        <dbReference type="PROSITE" id="PS50927"/>
    </source>
</evidence>
<dbReference type="GO" id="GO:0005524">
    <property type="term" value="F:ATP binding"/>
    <property type="evidence" value="ECO:0007669"/>
    <property type="project" value="UniProtKB-UniRule"/>
</dbReference>
<evidence type="ECO:0000256" key="4">
    <source>
        <dbReference type="ARBA" id="ARBA00022679"/>
    </source>
</evidence>
<feature type="transmembrane region" description="Helical" evidence="19">
    <location>
        <begin position="470"/>
        <end position="491"/>
    </location>
</feature>
<keyword evidence="9 17" id="KW-0067">ATP-binding</keyword>
<comment type="subcellular location">
    <subcellularLocation>
        <location evidence="1">Membrane</location>
        <topology evidence="1">Single-pass type I membrane protein</topology>
    </subcellularLocation>
</comment>
<dbReference type="GO" id="GO:0004674">
    <property type="term" value="F:protein serine/threonine kinase activity"/>
    <property type="evidence" value="ECO:0007669"/>
    <property type="project" value="UniProtKB-KW"/>
</dbReference>
<dbReference type="PANTHER" id="PTHR47974">
    <property type="entry name" value="OS07G0415500 PROTEIN"/>
    <property type="match status" value="1"/>
</dbReference>
<dbReference type="FunFam" id="3.30.200.20:FF:000059">
    <property type="entry name" value="S-receptor-like serine/threonine-protein kinase"/>
    <property type="match status" value="1"/>
</dbReference>
<dbReference type="GO" id="GO:0016020">
    <property type="term" value="C:membrane"/>
    <property type="evidence" value="ECO:0007669"/>
    <property type="project" value="UniProtKB-SubCell"/>
</dbReference>
<evidence type="ECO:0000256" key="17">
    <source>
        <dbReference type="PIRNR" id="PIRNR000641"/>
    </source>
</evidence>
<evidence type="ECO:0000256" key="14">
    <source>
        <dbReference type="ARBA" id="ARBA00023180"/>
    </source>
</evidence>
<dbReference type="InterPro" id="IPR024171">
    <property type="entry name" value="SRK-like_kinase"/>
</dbReference>
<evidence type="ECO:0000256" key="15">
    <source>
        <dbReference type="ARBA" id="ARBA00047899"/>
    </source>
</evidence>